<proteinExistence type="predicted"/>
<accession>A0A6C0CW81</accession>
<evidence type="ECO:0000313" key="1">
    <source>
        <dbReference type="EMBL" id="QHT07765.1"/>
    </source>
</evidence>
<dbReference type="InterPro" id="IPR029044">
    <property type="entry name" value="Nucleotide-diphossugar_trans"/>
</dbReference>
<dbReference type="AlphaFoldDB" id="A0A6C0CW81"/>
<reference evidence="1" key="1">
    <citation type="journal article" date="2020" name="Nature">
        <title>Giant virus diversity and host interactions through global metagenomics.</title>
        <authorList>
            <person name="Schulz F."/>
            <person name="Roux S."/>
            <person name="Paez-Espino D."/>
            <person name="Jungbluth S."/>
            <person name="Walsh D.A."/>
            <person name="Denef V.J."/>
            <person name="McMahon K.D."/>
            <person name="Konstantinidis K.T."/>
            <person name="Eloe-Fadrosh E.A."/>
            <person name="Kyrpides N.C."/>
            <person name="Woyke T."/>
        </authorList>
    </citation>
    <scope>NUCLEOTIDE SEQUENCE</scope>
    <source>
        <strain evidence="1">GVMAG-M-3300021964-36</strain>
    </source>
</reference>
<sequence length="228" mass="27367">MVTRGNEEREAFARVSVTNFDVQTYQKKYLIIINEGKSNILSEKTSNKVEIHVQNMPLGTMRNLAMELVPPNAIWTTWDDDDWRSTDYLSTLYHALNKQKNKRYLMFTRRIDHSFNNDFTYQVHLPSGTFIFFCYKDPLLRYDDVANKEDAVVKRYLLQKQFNKLVLYENDPKLYIRFIHTNNTSVYLDKNKSKITQYSNKSPYFEYPAYDEHIHYVNTIKKKYYNNK</sequence>
<name>A0A6C0CW81_9ZZZZ</name>
<dbReference type="EMBL" id="MN739485">
    <property type="protein sequence ID" value="QHT07765.1"/>
    <property type="molecule type" value="Genomic_DNA"/>
</dbReference>
<protein>
    <recommendedName>
        <fullName evidence="2">Glycosyltransferase 2-like domain-containing protein</fullName>
    </recommendedName>
</protein>
<organism evidence="1">
    <name type="scientific">viral metagenome</name>
    <dbReference type="NCBI Taxonomy" id="1070528"/>
    <lineage>
        <taxon>unclassified sequences</taxon>
        <taxon>metagenomes</taxon>
        <taxon>organismal metagenomes</taxon>
    </lineage>
</organism>
<dbReference type="SUPFAM" id="SSF53448">
    <property type="entry name" value="Nucleotide-diphospho-sugar transferases"/>
    <property type="match status" value="1"/>
</dbReference>
<evidence type="ECO:0008006" key="2">
    <source>
        <dbReference type="Google" id="ProtNLM"/>
    </source>
</evidence>